<evidence type="ECO:0000313" key="3">
    <source>
        <dbReference type="Proteomes" id="UP000598054"/>
    </source>
</evidence>
<accession>A0ABD7CUG9</accession>
<dbReference type="AlphaFoldDB" id="A0ABD7CUG9"/>
<evidence type="ECO:0000313" key="4">
    <source>
        <dbReference type="Proteomes" id="UP000623926"/>
    </source>
</evidence>
<gene>
    <name evidence="2" type="ORF">I6J41_25215</name>
    <name evidence="1" type="ORF">I6J42_08795</name>
</gene>
<protein>
    <submittedName>
        <fullName evidence="1">Uncharacterized protein</fullName>
    </submittedName>
</protein>
<dbReference type="Proteomes" id="UP000598054">
    <property type="component" value="Chromosome"/>
</dbReference>
<proteinExistence type="predicted"/>
<dbReference type="EMBL" id="CP070245">
    <property type="protein sequence ID" value="QRV34154.1"/>
    <property type="molecule type" value="Genomic_DNA"/>
</dbReference>
<keyword evidence="3" id="KW-1185">Reference proteome</keyword>
<organism evidence="1 4">
    <name type="scientific">Streptomyces californicus</name>
    <dbReference type="NCBI Taxonomy" id="67351"/>
    <lineage>
        <taxon>Bacteria</taxon>
        <taxon>Bacillati</taxon>
        <taxon>Actinomycetota</taxon>
        <taxon>Actinomycetes</taxon>
        <taxon>Kitasatosporales</taxon>
        <taxon>Streptomycetaceae</taxon>
        <taxon>Streptomyces</taxon>
    </lineage>
</organism>
<name>A0ABD7CUG9_9ACTN</name>
<dbReference type="Proteomes" id="UP000623926">
    <property type="component" value="Chromosome"/>
</dbReference>
<sequence length="84" mass="8372">MTAISPGPSPARPDALARRIRPLVAATIVYNVIEAIAAIAVEEGRDAWQGKGCCAPAAHTAAPAGTAAAGADACGWKPGRTCCS</sequence>
<dbReference type="EMBL" id="CP070249">
    <property type="protein sequence ID" value="QRV43653.1"/>
    <property type="molecule type" value="Genomic_DNA"/>
</dbReference>
<evidence type="ECO:0000313" key="2">
    <source>
        <dbReference type="EMBL" id="QRV43653.1"/>
    </source>
</evidence>
<evidence type="ECO:0000313" key="1">
    <source>
        <dbReference type="EMBL" id="QRV34154.1"/>
    </source>
</evidence>
<reference evidence="3 4" key="1">
    <citation type="submission" date="2021-02" db="EMBL/GenBank/DDBJ databases">
        <title>FDA dAtabase for Regulatory Grade micrObial Sequences (FDA-ARGOS): Supporting development and validation of Infectious Disease Dx tests.</title>
        <authorList>
            <person name="Sproer C."/>
            <person name="Gronow S."/>
            <person name="Severitt S."/>
            <person name="Schroder I."/>
            <person name="Tallon L."/>
            <person name="Sadzewicz L."/>
            <person name="Zhao X."/>
            <person name="Boylan J."/>
            <person name="Ott S."/>
            <person name="Bowen H."/>
            <person name="Vavikolanu K."/>
            <person name="Mehta A."/>
            <person name="Aluvathingal J."/>
            <person name="Nadendla S."/>
            <person name="Lowell S."/>
            <person name="Myers T."/>
            <person name="Yan Y."/>
            <person name="Sichtig H."/>
        </authorList>
    </citation>
    <scope>NUCLEOTIDE SEQUENCE [LARGE SCALE GENOMIC DNA]</scope>
    <source>
        <strain evidence="2 3">FDAARGOS_1211</strain>
        <strain evidence="1 4">FDAARGOS_1212</strain>
    </source>
</reference>